<feature type="compositionally biased region" description="Polar residues" evidence="2">
    <location>
        <begin position="975"/>
        <end position="996"/>
    </location>
</feature>
<comment type="caution">
    <text evidence="3">The sequence shown here is derived from an EMBL/GenBank/DDBJ whole genome shotgun (WGS) entry which is preliminary data.</text>
</comment>
<name>A0A5B0RCX0_PUCGR</name>
<accession>A0A5B0RCX0</accession>
<organism evidence="3 4">
    <name type="scientific">Puccinia graminis f. sp. tritici</name>
    <dbReference type="NCBI Taxonomy" id="56615"/>
    <lineage>
        <taxon>Eukaryota</taxon>
        <taxon>Fungi</taxon>
        <taxon>Dikarya</taxon>
        <taxon>Basidiomycota</taxon>
        <taxon>Pucciniomycotina</taxon>
        <taxon>Pucciniomycetes</taxon>
        <taxon>Pucciniales</taxon>
        <taxon>Pucciniaceae</taxon>
        <taxon>Puccinia</taxon>
    </lineage>
</organism>
<feature type="compositionally biased region" description="Low complexity" evidence="2">
    <location>
        <begin position="952"/>
        <end position="964"/>
    </location>
</feature>
<feature type="compositionally biased region" description="Basic and acidic residues" evidence="2">
    <location>
        <begin position="965"/>
        <end position="974"/>
    </location>
</feature>
<feature type="region of interest" description="Disordered" evidence="2">
    <location>
        <begin position="910"/>
        <end position="996"/>
    </location>
</feature>
<gene>
    <name evidence="3" type="ORF">PGTUg99_026436</name>
</gene>
<evidence type="ECO:0000256" key="2">
    <source>
        <dbReference type="SAM" id="MobiDB-lite"/>
    </source>
</evidence>
<feature type="region of interest" description="Disordered" evidence="2">
    <location>
        <begin position="757"/>
        <end position="780"/>
    </location>
</feature>
<evidence type="ECO:0000313" key="4">
    <source>
        <dbReference type="Proteomes" id="UP000325313"/>
    </source>
</evidence>
<dbReference type="AlphaFoldDB" id="A0A5B0RCX0"/>
<evidence type="ECO:0000313" key="3">
    <source>
        <dbReference type="EMBL" id="KAA1123671.1"/>
    </source>
</evidence>
<feature type="coiled-coil region" evidence="1">
    <location>
        <begin position="367"/>
        <end position="438"/>
    </location>
</feature>
<dbReference type="Proteomes" id="UP000325313">
    <property type="component" value="Unassembled WGS sequence"/>
</dbReference>
<keyword evidence="1" id="KW-0175">Coiled coil</keyword>
<feature type="compositionally biased region" description="Low complexity" evidence="2">
    <location>
        <begin position="815"/>
        <end position="825"/>
    </location>
</feature>
<dbReference type="EMBL" id="VDEP01000207">
    <property type="protein sequence ID" value="KAA1123671.1"/>
    <property type="molecule type" value="Genomic_DNA"/>
</dbReference>
<reference evidence="3 4" key="1">
    <citation type="submission" date="2019-05" db="EMBL/GenBank/DDBJ databases">
        <title>Emergence of the Ug99 lineage of the wheat stem rust pathogen through somatic hybridization.</title>
        <authorList>
            <person name="Li F."/>
            <person name="Upadhyaya N.M."/>
            <person name="Sperschneider J."/>
            <person name="Matny O."/>
            <person name="Nguyen-Phuc H."/>
            <person name="Mago R."/>
            <person name="Raley C."/>
            <person name="Miller M.E."/>
            <person name="Silverstein K.A.T."/>
            <person name="Henningsen E."/>
            <person name="Hirsch C.D."/>
            <person name="Visser B."/>
            <person name="Pretorius Z.A."/>
            <person name="Steffenson B.J."/>
            <person name="Schwessinger B."/>
            <person name="Dodds P.N."/>
            <person name="Figueroa M."/>
        </authorList>
    </citation>
    <scope>NUCLEOTIDE SEQUENCE [LARGE SCALE GENOMIC DNA]</scope>
    <source>
        <strain evidence="3 4">Ug99</strain>
    </source>
</reference>
<sequence>MPSSSGWSSFFHVGAKTWRPKTADQSYLEFERKKVAEESERKEAEVKQKLHLLDQVRKLEAKTQTLNEMALSAEIQTKEHELAMRERQMAESKQIELAKLELAKRMGQESLNEADFARIRRERMKAELLARQSNDHALRELDRASGQSEIDERLAAHMPQPPSFIPPDGLSMPMRGNTPMAGPIPMPGNHMPMSGPMSVPGHMYMPGPMSMPGHTYMSPSGPQPTFDHHDGMPMGPQTRLRGRSESFSTYPVDMGRGEWGPHNNMLHERGLRLSDHLDHQRMHPPSRDSRNHDEPMALQMILRAQAELVRRKKLEKLDQNAMQHTFKMHALREMRKRELIARLRERGLHQHQIEAEATKLAQHIQCMNEAELRAEREEEYLHILREKGLQERELTDQLKRREENDRQILQKEIERLERESRHKDLAEAEREIRKAANEGRAPPMGITRPSVEKIKAEHLLDDMWTEFPDLNPRLQHEIISLQAHYKPTGGVGMCRAPTPKTREHILQEMANQLYREDHSRASMRSASRSSLRDHGHAPTSLSRSSSTRQGNNSPGPSRLANRPPSRCLDANGPPLSLPRRDLEPESSQQISGSDASAIDASLSARLHSAALNSEINGGRRSRASSRAGQMNDNHPMARHRPDLDPSPLNPNVGRRSRASTVTEQLESEILQGGPRHAASELGSGARSRSNSTAQSHGTSPQSRMSNERYINLAMGRSPAGSDHGRSSRPASRLNMPGTSNVDRNYDALAHGESFQTPIDHHMSDHRPDLDHSPINPNPVRRSRASTIAEQMDASILRGVPHHVSSEVGPDDGRSRSSSTAHSSRPLSKESMPGPSFIGNKYNNLTDESLSSLPTEALEMMLAGGQVDPSMMPNMSLNLQHIQPGDVDREQLAALSGQHQGSLYANMSSSNVEALQSHPADGCPASTRMGGASPSSSLRRQSSMNRDPRDASRSSSRGGTSSSHHSGLEGRDSRNNSHSPLNPSNRNSLGNSKSLYSMSGRHDMYASQNEGGRSSSQDGCDYQAEANSVDDEFVITERREHEGATIVDNLGRVEASSRDNARHPQRIDTHKAGLNDRNEMHSAVKNMISEASRRGANGVVSLRVHDLKDGSYVASGEAVVLVHH</sequence>
<feature type="compositionally biased region" description="Polar residues" evidence="2">
    <location>
        <begin position="539"/>
        <end position="555"/>
    </location>
</feature>
<feature type="compositionally biased region" description="Polar residues" evidence="2">
    <location>
        <begin position="686"/>
        <end position="704"/>
    </location>
</feature>
<feature type="compositionally biased region" description="Basic and acidic residues" evidence="2">
    <location>
        <begin position="758"/>
        <end position="771"/>
    </location>
</feature>
<feature type="compositionally biased region" description="Low complexity" evidence="2">
    <location>
        <begin position="932"/>
        <end position="944"/>
    </location>
</feature>
<proteinExistence type="predicted"/>
<protein>
    <submittedName>
        <fullName evidence="3">Uncharacterized protein</fullName>
    </submittedName>
</protein>
<feature type="region of interest" description="Disordered" evidence="2">
    <location>
        <begin position="515"/>
        <end position="596"/>
    </location>
</feature>
<feature type="region of interest" description="Disordered" evidence="2">
    <location>
        <begin position="795"/>
        <end position="842"/>
    </location>
</feature>
<evidence type="ECO:0000256" key="1">
    <source>
        <dbReference type="SAM" id="Coils"/>
    </source>
</evidence>
<feature type="region of interest" description="Disordered" evidence="2">
    <location>
        <begin position="613"/>
        <end position="744"/>
    </location>
</feature>